<dbReference type="PROSITE" id="PS01298">
    <property type="entry name" value="DAPB"/>
    <property type="match status" value="1"/>
</dbReference>
<proteinExistence type="inferred from homology"/>
<dbReference type="SUPFAM" id="SSF55347">
    <property type="entry name" value="Glyceraldehyde-3-phosphate dehydrogenase-like, C-terminal domain"/>
    <property type="match status" value="1"/>
</dbReference>
<dbReference type="PANTHER" id="PTHR20836:SF0">
    <property type="entry name" value="4-HYDROXY-TETRAHYDRODIPICOLINATE REDUCTASE 1, CHLOROPLASTIC-RELATED"/>
    <property type="match status" value="1"/>
</dbReference>
<dbReference type="Proteomes" id="UP000325122">
    <property type="component" value="Unassembled WGS sequence"/>
</dbReference>
<dbReference type="GO" id="GO:0005737">
    <property type="term" value="C:cytoplasm"/>
    <property type="evidence" value="ECO:0007669"/>
    <property type="project" value="UniProtKB-SubCell"/>
</dbReference>
<comment type="function">
    <text evidence="13">Catalyzes the conversion of 4-hydroxy-tetrahydrodipicolinate (HTPA) to tetrahydrodipicolinate.</text>
</comment>
<keyword evidence="2 13" id="KW-0963">Cytoplasm</keyword>
<dbReference type="GO" id="GO:0016726">
    <property type="term" value="F:oxidoreductase activity, acting on CH or CH2 groups, NAD or NADP as acceptor"/>
    <property type="evidence" value="ECO:0007669"/>
    <property type="project" value="UniProtKB-UniRule"/>
</dbReference>
<dbReference type="UniPathway" id="UPA00034">
    <property type="reaction ID" value="UER00018"/>
</dbReference>
<feature type="binding site" evidence="13">
    <location>
        <begin position="127"/>
        <end position="130"/>
    </location>
    <ligand>
        <name>NAD(+)</name>
        <dbReference type="ChEBI" id="CHEBI:57540"/>
    </ligand>
</feature>
<dbReference type="InterPro" id="IPR022663">
    <property type="entry name" value="DapB_C"/>
</dbReference>
<evidence type="ECO:0000256" key="10">
    <source>
        <dbReference type="ARBA" id="ARBA00038983"/>
    </source>
</evidence>
<evidence type="ECO:0000256" key="6">
    <source>
        <dbReference type="ARBA" id="ARBA00023002"/>
    </source>
</evidence>
<dbReference type="InterPro" id="IPR022664">
    <property type="entry name" value="DapB_N_CS"/>
</dbReference>
<evidence type="ECO:0000256" key="7">
    <source>
        <dbReference type="ARBA" id="ARBA00023027"/>
    </source>
</evidence>
<evidence type="ECO:0000259" key="15">
    <source>
        <dbReference type="Pfam" id="PF05173"/>
    </source>
</evidence>
<evidence type="ECO:0000256" key="12">
    <source>
        <dbReference type="ARBA" id="ARBA00049396"/>
    </source>
</evidence>
<dbReference type="Pfam" id="PF05173">
    <property type="entry name" value="DapB_C"/>
    <property type="match status" value="1"/>
</dbReference>
<feature type="domain" description="Dihydrodipicolinate reductase N-terminal" evidence="14">
    <location>
        <begin position="7"/>
        <end position="130"/>
    </location>
</feature>
<comment type="pathway">
    <text evidence="9 13">Amino-acid biosynthesis; L-lysine biosynthesis via DAP pathway; (S)-tetrahydrodipicolinate from L-aspartate: step 4/4.</text>
</comment>
<evidence type="ECO:0000256" key="4">
    <source>
        <dbReference type="ARBA" id="ARBA00022857"/>
    </source>
</evidence>
<keyword evidence="7 13" id="KW-0520">NAD</keyword>
<feature type="active site" description="Proton donor/acceptor" evidence="13">
    <location>
        <position position="161"/>
    </location>
</feature>
<dbReference type="GO" id="GO:0050661">
    <property type="term" value="F:NADP binding"/>
    <property type="evidence" value="ECO:0007669"/>
    <property type="project" value="UniProtKB-UniRule"/>
</dbReference>
<evidence type="ECO:0000313" key="16">
    <source>
        <dbReference type="EMBL" id="KAA5803790.1"/>
    </source>
</evidence>
<evidence type="ECO:0000256" key="13">
    <source>
        <dbReference type="HAMAP-Rule" id="MF_00102"/>
    </source>
</evidence>
<comment type="subunit">
    <text evidence="13">Homotetramer.</text>
</comment>
<dbReference type="InterPro" id="IPR000846">
    <property type="entry name" value="DapB_N"/>
</dbReference>
<comment type="caution">
    <text evidence="13">Lacks conserved residue(s) required for the propagation of feature annotation.</text>
</comment>
<evidence type="ECO:0000256" key="8">
    <source>
        <dbReference type="ARBA" id="ARBA00023154"/>
    </source>
</evidence>
<sequence>MTDTPFKICVAGVSGRLGRSIAHEVIRRLDTVLTGALVSADSVHRGADAGEIAGTGFLGLEAVVSLETACEGADMVIDASLPDFTAAMAGRLAARGGPGLVTGVTGLSSEQQKAVETAARMIPVLQASNFSLGVAVMERLLADAARLLPASEFDLEIVETHHRRKTDAPSGTALMLGRAAARARGEALEDRAVYARPRTGGARKSGEIGFSAVRGGGVTGEHEARFLAAFEEITLTHRAFDRYIFARGAVEAALWLKDRPAGLYSMQDLLGAA</sequence>
<dbReference type="InterPro" id="IPR036291">
    <property type="entry name" value="NAD(P)-bd_dom_sf"/>
</dbReference>
<dbReference type="PIRSF" id="PIRSF000161">
    <property type="entry name" value="DHPR"/>
    <property type="match status" value="1"/>
</dbReference>
<keyword evidence="17" id="KW-1185">Reference proteome</keyword>
<dbReference type="CDD" id="cd02274">
    <property type="entry name" value="DHDPR_N"/>
    <property type="match status" value="1"/>
</dbReference>
<keyword evidence="3 13" id="KW-0028">Amino-acid biosynthesis</keyword>
<dbReference type="SUPFAM" id="SSF51735">
    <property type="entry name" value="NAD(P)-binding Rossmann-fold domains"/>
    <property type="match status" value="1"/>
</dbReference>
<feature type="binding site" evidence="13">
    <location>
        <begin position="103"/>
        <end position="105"/>
    </location>
    <ligand>
        <name>NAD(+)</name>
        <dbReference type="ChEBI" id="CHEBI:57540"/>
    </ligand>
</feature>
<feature type="domain" description="Dihydrodipicolinate reductase C-terminal" evidence="15">
    <location>
        <begin position="133"/>
        <end position="270"/>
    </location>
</feature>
<evidence type="ECO:0000256" key="11">
    <source>
        <dbReference type="ARBA" id="ARBA00049080"/>
    </source>
</evidence>
<organism evidence="16 17">
    <name type="scientific">Alkalicaulis satelles</name>
    <dbReference type="NCBI Taxonomy" id="2609175"/>
    <lineage>
        <taxon>Bacteria</taxon>
        <taxon>Pseudomonadati</taxon>
        <taxon>Pseudomonadota</taxon>
        <taxon>Alphaproteobacteria</taxon>
        <taxon>Maricaulales</taxon>
        <taxon>Maricaulaceae</taxon>
        <taxon>Alkalicaulis</taxon>
    </lineage>
</organism>
<evidence type="ECO:0000256" key="9">
    <source>
        <dbReference type="ARBA" id="ARBA00037922"/>
    </source>
</evidence>
<comment type="catalytic activity">
    <reaction evidence="11 13">
        <text>(S)-2,3,4,5-tetrahydrodipicolinate + NADP(+) + H2O = (2S,4S)-4-hydroxy-2,3,4,5-tetrahydrodipicolinate + NADPH + H(+)</text>
        <dbReference type="Rhea" id="RHEA:35331"/>
        <dbReference type="ChEBI" id="CHEBI:15377"/>
        <dbReference type="ChEBI" id="CHEBI:15378"/>
        <dbReference type="ChEBI" id="CHEBI:16845"/>
        <dbReference type="ChEBI" id="CHEBI:57783"/>
        <dbReference type="ChEBI" id="CHEBI:58349"/>
        <dbReference type="ChEBI" id="CHEBI:67139"/>
        <dbReference type="EC" id="1.17.1.8"/>
    </reaction>
</comment>
<keyword evidence="6 13" id="KW-0560">Oxidoreductase</keyword>
<keyword evidence="5 13" id="KW-0220">Diaminopimelate biosynthesis</keyword>
<dbReference type="PANTHER" id="PTHR20836">
    <property type="entry name" value="DIHYDRODIPICOLINATE REDUCTASE"/>
    <property type="match status" value="1"/>
</dbReference>
<feature type="binding site" evidence="13">
    <location>
        <position position="162"/>
    </location>
    <ligand>
        <name>(S)-2,3,4,5-tetrahydrodipicolinate</name>
        <dbReference type="ChEBI" id="CHEBI:16845"/>
    </ligand>
</feature>
<comment type="similarity">
    <text evidence="1 13">Belongs to the DapB family.</text>
</comment>
<feature type="binding site" evidence="13">
    <location>
        <position position="45"/>
    </location>
    <ligand>
        <name>NADP(+)</name>
        <dbReference type="ChEBI" id="CHEBI:58349"/>
    </ligand>
</feature>
<comment type="subcellular location">
    <subcellularLocation>
        <location evidence="13">Cytoplasm</location>
    </subcellularLocation>
</comment>
<dbReference type="GO" id="GO:0008839">
    <property type="term" value="F:4-hydroxy-tetrahydrodipicolinate reductase"/>
    <property type="evidence" value="ECO:0007669"/>
    <property type="project" value="UniProtKB-UniRule"/>
</dbReference>
<feature type="active site" description="Proton donor" evidence="13">
    <location>
        <position position="165"/>
    </location>
</feature>
<dbReference type="RefSeq" id="WP_150023058.1">
    <property type="nucleotide sequence ID" value="NZ_VWOJ01000002.1"/>
</dbReference>
<gene>
    <name evidence="13" type="primary">dapB</name>
    <name evidence="16" type="ORF">F1654_08300</name>
</gene>
<evidence type="ECO:0000259" key="14">
    <source>
        <dbReference type="Pfam" id="PF01113"/>
    </source>
</evidence>
<name>A0A5M6ZHL7_9PROT</name>
<dbReference type="Gene3D" id="3.40.50.720">
    <property type="entry name" value="NAD(P)-binding Rossmann-like Domain"/>
    <property type="match status" value="1"/>
</dbReference>
<evidence type="ECO:0000256" key="5">
    <source>
        <dbReference type="ARBA" id="ARBA00022915"/>
    </source>
</evidence>
<evidence type="ECO:0000256" key="3">
    <source>
        <dbReference type="ARBA" id="ARBA00022605"/>
    </source>
</evidence>
<dbReference type="GO" id="GO:0009089">
    <property type="term" value="P:lysine biosynthetic process via diaminopimelate"/>
    <property type="evidence" value="ECO:0007669"/>
    <property type="project" value="UniProtKB-UniRule"/>
</dbReference>
<dbReference type="GO" id="GO:0019877">
    <property type="term" value="P:diaminopimelate biosynthetic process"/>
    <property type="evidence" value="ECO:0007669"/>
    <property type="project" value="UniProtKB-UniRule"/>
</dbReference>
<accession>A0A5M6ZHL7</accession>
<protein>
    <recommendedName>
        <fullName evidence="10 13">4-hydroxy-tetrahydrodipicolinate reductase</fullName>
        <shortName evidence="13">HTPA reductase</shortName>
        <ecNumber evidence="10 13">1.17.1.8</ecNumber>
    </recommendedName>
</protein>
<dbReference type="NCBIfam" id="TIGR00036">
    <property type="entry name" value="dapB"/>
    <property type="match status" value="1"/>
</dbReference>
<dbReference type="Pfam" id="PF01113">
    <property type="entry name" value="DapB_N"/>
    <property type="match status" value="1"/>
</dbReference>
<keyword evidence="4 13" id="KW-0521">NADP</keyword>
<dbReference type="AlphaFoldDB" id="A0A5M6ZHL7"/>
<reference evidence="16 17" key="1">
    <citation type="submission" date="2019-09" db="EMBL/GenBank/DDBJ databases">
        <authorList>
            <person name="Kevbrin V."/>
            <person name="Grouzdev D.S."/>
        </authorList>
    </citation>
    <scope>NUCLEOTIDE SEQUENCE [LARGE SCALE GENOMIC DNA]</scope>
    <source>
        <strain evidence="16 17">G-192</strain>
    </source>
</reference>
<dbReference type="Gene3D" id="3.30.360.10">
    <property type="entry name" value="Dihydrodipicolinate Reductase, domain 2"/>
    <property type="match status" value="1"/>
</dbReference>
<evidence type="ECO:0000256" key="1">
    <source>
        <dbReference type="ARBA" id="ARBA00006642"/>
    </source>
</evidence>
<comment type="caution">
    <text evidence="13">Was originally thought to be a dihydrodipicolinate reductase (DHDPR), catalyzing the conversion of dihydrodipicolinate to tetrahydrodipicolinate. However, it was shown in E.coli that the substrate of the enzymatic reaction is not dihydrodipicolinate (DHDP) but in fact (2S,4S)-4-hydroxy-2,3,4,5-tetrahydrodipicolinic acid (HTPA), the product released by the DapA-catalyzed reaction.</text>
</comment>
<dbReference type="EC" id="1.17.1.8" evidence="10 13"/>
<keyword evidence="8 13" id="KW-0457">Lysine biosynthesis</keyword>
<comment type="catalytic activity">
    <reaction evidence="12 13">
        <text>(S)-2,3,4,5-tetrahydrodipicolinate + NAD(+) + H2O = (2S,4S)-4-hydroxy-2,3,4,5-tetrahydrodipicolinate + NADH + H(+)</text>
        <dbReference type="Rhea" id="RHEA:35323"/>
        <dbReference type="ChEBI" id="CHEBI:15377"/>
        <dbReference type="ChEBI" id="CHEBI:15378"/>
        <dbReference type="ChEBI" id="CHEBI:16845"/>
        <dbReference type="ChEBI" id="CHEBI:57540"/>
        <dbReference type="ChEBI" id="CHEBI:57945"/>
        <dbReference type="ChEBI" id="CHEBI:67139"/>
        <dbReference type="EC" id="1.17.1.8"/>
    </reaction>
</comment>
<comment type="caution">
    <text evidence="16">The sequence shown here is derived from an EMBL/GenBank/DDBJ whole genome shotgun (WGS) entry which is preliminary data.</text>
</comment>
<dbReference type="GO" id="GO:0051287">
    <property type="term" value="F:NAD binding"/>
    <property type="evidence" value="ECO:0007669"/>
    <property type="project" value="UniProtKB-UniRule"/>
</dbReference>
<evidence type="ECO:0000313" key="17">
    <source>
        <dbReference type="Proteomes" id="UP000325122"/>
    </source>
</evidence>
<evidence type="ECO:0000256" key="2">
    <source>
        <dbReference type="ARBA" id="ARBA00022490"/>
    </source>
</evidence>
<feature type="binding site" evidence="13">
    <location>
        <begin position="171"/>
        <end position="172"/>
    </location>
    <ligand>
        <name>(S)-2,3,4,5-tetrahydrodipicolinate</name>
        <dbReference type="ChEBI" id="CHEBI:16845"/>
    </ligand>
</feature>
<feature type="binding site" evidence="13">
    <location>
        <begin position="12"/>
        <end position="17"/>
    </location>
    <ligand>
        <name>NAD(+)</name>
        <dbReference type="ChEBI" id="CHEBI:57540"/>
    </ligand>
</feature>
<dbReference type="HAMAP" id="MF_00102">
    <property type="entry name" value="DapB"/>
    <property type="match status" value="1"/>
</dbReference>
<dbReference type="EMBL" id="VWOJ01000002">
    <property type="protein sequence ID" value="KAA5803790.1"/>
    <property type="molecule type" value="Genomic_DNA"/>
</dbReference>
<dbReference type="InterPro" id="IPR023940">
    <property type="entry name" value="DHDPR_bac"/>
</dbReference>